<dbReference type="Pfam" id="PF13302">
    <property type="entry name" value="Acetyltransf_3"/>
    <property type="match status" value="1"/>
</dbReference>
<protein>
    <submittedName>
        <fullName evidence="5">N-acetyltransferase 9 isoform X3</fullName>
    </submittedName>
</protein>
<keyword evidence="3" id="KW-0012">Acyltransferase</keyword>
<accession>A0A3M7QTQ6</accession>
<dbReference type="EMBL" id="REGN01005117">
    <property type="protein sequence ID" value="RNA14746.1"/>
    <property type="molecule type" value="Genomic_DNA"/>
</dbReference>
<dbReference type="Proteomes" id="UP000276133">
    <property type="component" value="Unassembled WGS sequence"/>
</dbReference>
<organism evidence="5 6">
    <name type="scientific">Brachionus plicatilis</name>
    <name type="common">Marine rotifer</name>
    <name type="synonym">Brachionus muelleri</name>
    <dbReference type="NCBI Taxonomy" id="10195"/>
    <lineage>
        <taxon>Eukaryota</taxon>
        <taxon>Metazoa</taxon>
        <taxon>Spiralia</taxon>
        <taxon>Gnathifera</taxon>
        <taxon>Rotifera</taxon>
        <taxon>Eurotatoria</taxon>
        <taxon>Monogononta</taxon>
        <taxon>Pseudotrocha</taxon>
        <taxon>Ploima</taxon>
        <taxon>Brachionidae</taxon>
        <taxon>Brachionus</taxon>
    </lineage>
</organism>
<dbReference type="SUPFAM" id="SSF55729">
    <property type="entry name" value="Acyl-CoA N-acyltransferases (Nat)"/>
    <property type="match status" value="1"/>
</dbReference>
<evidence type="ECO:0000313" key="5">
    <source>
        <dbReference type="EMBL" id="RNA14746.1"/>
    </source>
</evidence>
<dbReference type="PANTHER" id="PTHR13256:SF16">
    <property type="entry name" value="ALPHA_BETA-TUBULIN-N-ACETYLTRANSFERASE 9"/>
    <property type="match status" value="1"/>
</dbReference>
<proteinExistence type="inferred from homology"/>
<keyword evidence="2 5" id="KW-0808">Transferase</keyword>
<comment type="caution">
    <text evidence="5">The sequence shown here is derived from an EMBL/GenBank/DDBJ whole genome shotgun (WGS) entry which is preliminary data.</text>
</comment>
<dbReference type="Gene3D" id="3.40.630.30">
    <property type="match status" value="1"/>
</dbReference>
<dbReference type="InterPro" id="IPR016181">
    <property type="entry name" value="Acyl_CoA_acyltransferase"/>
</dbReference>
<sequence>MKTKIILQNSDFFVNRMKINENTRIVGKKVILVPYRKHHVTKYHEWMSIEEIQKLTASEPLTLEEEFEMQTKWQNDSDKLTFIVLRKDLYEASDSIDSKSREMESMIGDVNCFVGVDFDEDNKYLGELEIMIVDRKNRGFGFGSESIRLMIDYCFNYLDNPKISEFVVKITEENEPSIKMFKKIGFQFSKKITAFNQIELKIEAKRCPDLFLSKNYLNDKNYFE</sequence>
<evidence type="ECO:0000259" key="4">
    <source>
        <dbReference type="Pfam" id="PF13302"/>
    </source>
</evidence>
<feature type="domain" description="N-acetyltransferase" evidence="4">
    <location>
        <begin position="30"/>
        <end position="187"/>
    </location>
</feature>
<dbReference type="AlphaFoldDB" id="A0A3M7QTQ6"/>
<dbReference type="InterPro" id="IPR039135">
    <property type="entry name" value="NAT9-like"/>
</dbReference>
<reference evidence="5 6" key="1">
    <citation type="journal article" date="2018" name="Sci. Rep.">
        <title>Genomic signatures of local adaptation to the degree of environmental predictability in rotifers.</title>
        <authorList>
            <person name="Franch-Gras L."/>
            <person name="Hahn C."/>
            <person name="Garcia-Roger E.M."/>
            <person name="Carmona M.J."/>
            <person name="Serra M."/>
            <person name="Gomez A."/>
        </authorList>
    </citation>
    <scope>NUCLEOTIDE SEQUENCE [LARGE SCALE GENOMIC DNA]</scope>
    <source>
        <strain evidence="5">HYR1</strain>
    </source>
</reference>
<evidence type="ECO:0000256" key="1">
    <source>
        <dbReference type="ARBA" id="ARBA00009342"/>
    </source>
</evidence>
<dbReference type="STRING" id="10195.A0A3M7QTQ6"/>
<comment type="similarity">
    <text evidence="1">Belongs to the acetyltransferase family. GNAT subfamily.</text>
</comment>
<dbReference type="PANTHER" id="PTHR13256">
    <property type="entry name" value="N-ACETYLTRANSFERASE 9"/>
    <property type="match status" value="1"/>
</dbReference>
<evidence type="ECO:0000313" key="6">
    <source>
        <dbReference type="Proteomes" id="UP000276133"/>
    </source>
</evidence>
<dbReference type="GO" id="GO:0008080">
    <property type="term" value="F:N-acetyltransferase activity"/>
    <property type="evidence" value="ECO:0007669"/>
    <property type="project" value="InterPro"/>
</dbReference>
<evidence type="ECO:0000256" key="3">
    <source>
        <dbReference type="ARBA" id="ARBA00023315"/>
    </source>
</evidence>
<dbReference type="InterPro" id="IPR000182">
    <property type="entry name" value="GNAT_dom"/>
</dbReference>
<keyword evidence="6" id="KW-1185">Reference proteome</keyword>
<name>A0A3M7QTQ6_BRAPC</name>
<dbReference type="OrthoDB" id="5043642at2759"/>
<evidence type="ECO:0000256" key="2">
    <source>
        <dbReference type="ARBA" id="ARBA00022679"/>
    </source>
</evidence>
<gene>
    <name evidence="5" type="ORF">BpHYR1_045270</name>
</gene>